<accession>A0A0M9ACL7</accession>
<sequence length="111" mass="12428">MYDCDSQPVACIVSMNGVISSKAVGTYLTCGAIHHPAEFLTESLCLRNSICNGRQVRQLSAAQHYYGYKNVKFVGLKNIVLEQNRTLRLGSWNTLTCREVPDALARAYLWD</sequence>
<reference evidence="1 2" key="1">
    <citation type="submission" date="2015-07" db="EMBL/GenBank/DDBJ databases">
        <title>The genome of Melipona quadrifasciata.</title>
        <authorList>
            <person name="Pan H."/>
            <person name="Kapheim K."/>
        </authorList>
    </citation>
    <scope>NUCLEOTIDE SEQUENCE [LARGE SCALE GENOMIC DNA]</scope>
    <source>
        <strain evidence="1">0111107301</strain>
        <tissue evidence="1">Whole body</tissue>
    </source>
</reference>
<name>A0A0M9ACL7_9HYME</name>
<evidence type="ECO:0000313" key="2">
    <source>
        <dbReference type="Proteomes" id="UP000053105"/>
    </source>
</evidence>
<dbReference type="AlphaFoldDB" id="A0A0M9ACL7"/>
<organism evidence="1 2">
    <name type="scientific">Melipona quadrifasciata</name>
    <dbReference type="NCBI Taxonomy" id="166423"/>
    <lineage>
        <taxon>Eukaryota</taxon>
        <taxon>Metazoa</taxon>
        <taxon>Ecdysozoa</taxon>
        <taxon>Arthropoda</taxon>
        <taxon>Hexapoda</taxon>
        <taxon>Insecta</taxon>
        <taxon>Pterygota</taxon>
        <taxon>Neoptera</taxon>
        <taxon>Endopterygota</taxon>
        <taxon>Hymenoptera</taxon>
        <taxon>Apocrita</taxon>
        <taxon>Aculeata</taxon>
        <taxon>Apoidea</taxon>
        <taxon>Anthophila</taxon>
        <taxon>Apidae</taxon>
        <taxon>Melipona</taxon>
    </lineage>
</organism>
<keyword evidence="2" id="KW-1185">Reference proteome</keyword>
<gene>
    <name evidence="1" type="ORF">WN51_10041</name>
</gene>
<evidence type="ECO:0000313" key="1">
    <source>
        <dbReference type="EMBL" id="KOX81116.1"/>
    </source>
</evidence>
<dbReference type="EMBL" id="KQ435692">
    <property type="protein sequence ID" value="KOX81116.1"/>
    <property type="molecule type" value="Genomic_DNA"/>
</dbReference>
<dbReference type="Proteomes" id="UP000053105">
    <property type="component" value="Unassembled WGS sequence"/>
</dbReference>
<protein>
    <submittedName>
        <fullName evidence="1">Uncharacterized protein</fullName>
    </submittedName>
</protein>
<proteinExistence type="predicted"/>